<dbReference type="PANTHER" id="PTHR46429:SF2">
    <property type="entry name" value="TRNA_RRNA METHYLTRANSFERASE"/>
    <property type="match status" value="1"/>
</dbReference>
<dbReference type="OrthoDB" id="9785673at2"/>
<dbReference type="Gene3D" id="3.40.1280.10">
    <property type="match status" value="1"/>
</dbReference>
<evidence type="ECO:0000313" key="4">
    <source>
        <dbReference type="EMBL" id="AEB13302.1"/>
    </source>
</evidence>
<dbReference type="GO" id="GO:0032259">
    <property type="term" value="P:methylation"/>
    <property type="evidence" value="ECO:0007669"/>
    <property type="project" value="UniProtKB-KW"/>
</dbReference>
<organism evidence="4 5">
    <name type="scientific">Treponema succinifaciens (strain ATCC 33096 / DSM 2489 / 6091)</name>
    <dbReference type="NCBI Taxonomy" id="869209"/>
    <lineage>
        <taxon>Bacteria</taxon>
        <taxon>Pseudomonadati</taxon>
        <taxon>Spirochaetota</taxon>
        <taxon>Spirochaetia</taxon>
        <taxon>Spirochaetales</taxon>
        <taxon>Treponemataceae</taxon>
        <taxon>Treponema</taxon>
    </lineage>
</organism>
<dbReference type="PANTHER" id="PTHR46429">
    <property type="entry name" value="23S RRNA (GUANOSINE-2'-O-)-METHYLTRANSFERASE RLMB"/>
    <property type="match status" value="1"/>
</dbReference>
<dbReference type="InterPro" id="IPR004441">
    <property type="entry name" value="rRNA_MeTrfase_TrmH"/>
</dbReference>
<name>F2NV67_TRES6</name>
<dbReference type="GO" id="GO:0008173">
    <property type="term" value="F:RNA methyltransferase activity"/>
    <property type="evidence" value="ECO:0007669"/>
    <property type="project" value="InterPro"/>
</dbReference>
<dbReference type="STRING" id="869209.Tresu_0345"/>
<dbReference type="AlphaFoldDB" id="F2NV67"/>
<dbReference type="SUPFAM" id="SSF55315">
    <property type="entry name" value="L30e-like"/>
    <property type="match status" value="1"/>
</dbReference>
<dbReference type="InterPro" id="IPR029064">
    <property type="entry name" value="Ribosomal_eL30-like_sf"/>
</dbReference>
<keyword evidence="5" id="KW-1185">Reference proteome</keyword>
<dbReference type="Proteomes" id="UP000006852">
    <property type="component" value="Chromosome"/>
</dbReference>
<accession>F2NV67</accession>
<dbReference type="EMBL" id="CP002631">
    <property type="protein sequence ID" value="AEB13302.1"/>
    <property type="molecule type" value="Genomic_DNA"/>
</dbReference>
<dbReference type="SMART" id="SM00967">
    <property type="entry name" value="SpoU_sub_bind"/>
    <property type="match status" value="1"/>
</dbReference>
<reference evidence="4 5" key="1">
    <citation type="journal article" date="2011" name="Stand. Genomic Sci.">
        <title>Complete genome sequence of Treponema succinifaciens type strain (6091).</title>
        <authorList>
            <person name="Han C."/>
            <person name="Gronow S."/>
            <person name="Teshima H."/>
            <person name="Lapidus A."/>
            <person name="Nolan M."/>
            <person name="Lucas S."/>
            <person name="Hammon N."/>
            <person name="Deshpande S."/>
            <person name="Cheng J.F."/>
            <person name="Zeytun A."/>
            <person name="Tapia R."/>
            <person name="Goodwin L."/>
            <person name="Pitluck S."/>
            <person name="Liolios K."/>
            <person name="Pagani I."/>
            <person name="Ivanova N."/>
            <person name="Mavromatis K."/>
            <person name="Mikhailova N."/>
            <person name="Huntemann M."/>
            <person name="Pati A."/>
            <person name="Chen A."/>
            <person name="Palaniappan K."/>
            <person name="Land M."/>
            <person name="Hauser L."/>
            <person name="Brambilla E.M."/>
            <person name="Rohde M."/>
            <person name="Goker M."/>
            <person name="Woyke T."/>
            <person name="Bristow J."/>
            <person name="Eisen J.A."/>
            <person name="Markowitz V."/>
            <person name="Hugenholtz P."/>
            <person name="Kyrpides N.C."/>
            <person name="Klenk H.P."/>
            <person name="Detter J.C."/>
        </authorList>
    </citation>
    <scope>NUCLEOTIDE SEQUENCE [LARGE SCALE GENOMIC DNA]</scope>
    <source>
        <strain evidence="5">ATCC 33096 / DSM 2489 / 6091</strain>
    </source>
</reference>
<keyword evidence="2" id="KW-0808">Transferase</keyword>
<dbReference type="Pfam" id="PF00588">
    <property type="entry name" value="SpoU_methylase"/>
    <property type="match status" value="1"/>
</dbReference>
<dbReference type="SUPFAM" id="SSF75217">
    <property type="entry name" value="alpha/beta knot"/>
    <property type="match status" value="1"/>
</dbReference>
<dbReference type="InterPro" id="IPR029026">
    <property type="entry name" value="tRNA_m1G_MTases_N"/>
</dbReference>
<dbReference type="KEGG" id="tsu:Tresu_0345"/>
<dbReference type="CDD" id="cd18095">
    <property type="entry name" value="SpoU-like_rRNA-MTase"/>
    <property type="match status" value="1"/>
</dbReference>
<proteinExistence type="predicted"/>
<sequence length="255" mass="27943">MKNTQRNELAVCGFAAVKTLEKINSQKIRRLYFMEEKAPLFGGLCKKMAASKRPYNKVADSVELEKLCGSVHHQGVVAMIDTPVILPLNTEITARWVEQKEDAVILDRVGNANNLGAIVRSAAFFGIKNIVIPLDESQSSITTSSYRVAEGGMEFVNIYSVRSIPFLLKDMKGKMARFGTSLKAQKKVSEMKLLCQEKPALVVLGNEEKGISEEVAQNCDSLVIIPFAGMGEAGPKVDSLNVAQAASVIMYELKK</sequence>
<evidence type="ECO:0000313" key="5">
    <source>
        <dbReference type="Proteomes" id="UP000006852"/>
    </source>
</evidence>
<protein>
    <submittedName>
        <fullName evidence="4">tRNA/rRNA methyltransferase (SpoU)</fullName>
    </submittedName>
</protein>
<dbReference type="InterPro" id="IPR013123">
    <property type="entry name" value="SpoU_subst-bd"/>
</dbReference>
<feature type="domain" description="RNA 2-O ribose methyltransferase substrate binding" evidence="3">
    <location>
        <begin position="10"/>
        <end position="86"/>
    </location>
</feature>
<reference evidence="5" key="2">
    <citation type="submission" date="2011-04" db="EMBL/GenBank/DDBJ databases">
        <title>The complete genome of chromosome of Treponema succinifaciens DSM 2489.</title>
        <authorList>
            <person name="Lucas S."/>
            <person name="Copeland A."/>
            <person name="Lapidus A."/>
            <person name="Bruce D."/>
            <person name="Goodwin L."/>
            <person name="Pitluck S."/>
            <person name="Peters L."/>
            <person name="Kyrpides N."/>
            <person name="Mavromatis K."/>
            <person name="Ivanova N."/>
            <person name="Ovchinnikova G."/>
            <person name="Teshima H."/>
            <person name="Detter J.C."/>
            <person name="Tapia R."/>
            <person name="Han C."/>
            <person name="Land M."/>
            <person name="Hauser L."/>
            <person name="Markowitz V."/>
            <person name="Cheng J.-F."/>
            <person name="Hugenholtz P."/>
            <person name="Woyke T."/>
            <person name="Wu D."/>
            <person name="Gronow S."/>
            <person name="Wellnitz S."/>
            <person name="Brambilla E."/>
            <person name="Klenk H.-P."/>
            <person name="Eisen J.A."/>
        </authorList>
    </citation>
    <scope>NUCLEOTIDE SEQUENCE [LARGE SCALE GENOMIC DNA]</scope>
    <source>
        <strain evidence="5">ATCC 33096 / DSM 2489 / 6091</strain>
    </source>
</reference>
<dbReference type="Pfam" id="PF08032">
    <property type="entry name" value="SpoU_sub_bind"/>
    <property type="match status" value="1"/>
</dbReference>
<gene>
    <name evidence="4" type="ordered locus">Tresu_0345</name>
</gene>
<dbReference type="GO" id="GO:0006396">
    <property type="term" value="P:RNA processing"/>
    <property type="evidence" value="ECO:0007669"/>
    <property type="project" value="InterPro"/>
</dbReference>
<keyword evidence="1 4" id="KW-0489">Methyltransferase</keyword>
<dbReference type="RefSeq" id="WP_013700611.1">
    <property type="nucleotide sequence ID" value="NC_015385.1"/>
</dbReference>
<dbReference type="eggNOG" id="COG0566">
    <property type="taxonomic scope" value="Bacteria"/>
</dbReference>
<dbReference type="GeneID" id="302997562"/>
<dbReference type="Gene3D" id="3.30.1330.30">
    <property type="match status" value="1"/>
</dbReference>
<dbReference type="GO" id="GO:0003723">
    <property type="term" value="F:RNA binding"/>
    <property type="evidence" value="ECO:0007669"/>
    <property type="project" value="InterPro"/>
</dbReference>
<dbReference type="GO" id="GO:0005829">
    <property type="term" value="C:cytosol"/>
    <property type="evidence" value="ECO:0007669"/>
    <property type="project" value="TreeGrafter"/>
</dbReference>
<dbReference type="InterPro" id="IPR001537">
    <property type="entry name" value="SpoU_MeTrfase"/>
</dbReference>
<evidence type="ECO:0000259" key="3">
    <source>
        <dbReference type="SMART" id="SM00967"/>
    </source>
</evidence>
<dbReference type="InterPro" id="IPR029028">
    <property type="entry name" value="Alpha/beta_knot_MTases"/>
</dbReference>
<evidence type="ECO:0000256" key="2">
    <source>
        <dbReference type="ARBA" id="ARBA00022679"/>
    </source>
</evidence>
<evidence type="ECO:0000256" key="1">
    <source>
        <dbReference type="ARBA" id="ARBA00022603"/>
    </source>
</evidence>
<dbReference type="HOGENOM" id="CLU_021322_2_0_12"/>